<reference evidence="3 4" key="1">
    <citation type="submission" date="2019-02" db="EMBL/GenBank/DDBJ databases">
        <title>Deep-cultivation of Planctomycetes and their phenomic and genomic characterization uncovers novel biology.</title>
        <authorList>
            <person name="Wiegand S."/>
            <person name="Jogler M."/>
            <person name="Boedeker C."/>
            <person name="Pinto D."/>
            <person name="Vollmers J."/>
            <person name="Rivas-Marin E."/>
            <person name="Kohn T."/>
            <person name="Peeters S.H."/>
            <person name="Heuer A."/>
            <person name="Rast P."/>
            <person name="Oberbeckmann S."/>
            <person name="Bunk B."/>
            <person name="Jeske O."/>
            <person name="Meyerdierks A."/>
            <person name="Storesund J.E."/>
            <person name="Kallscheuer N."/>
            <person name="Luecker S."/>
            <person name="Lage O.M."/>
            <person name="Pohl T."/>
            <person name="Merkel B.J."/>
            <person name="Hornburger P."/>
            <person name="Mueller R.-W."/>
            <person name="Bruemmer F."/>
            <person name="Labrenz M."/>
            <person name="Spormann A.M."/>
            <person name="Op den Camp H."/>
            <person name="Overmann J."/>
            <person name="Amann R."/>
            <person name="Jetten M.S.M."/>
            <person name="Mascher T."/>
            <person name="Medema M.H."/>
            <person name="Devos D.P."/>
            <person name="Kaster A.-K."/>
            <person name="Ovreas L."/>
            <person name="Rohde M."/>
            <person name="Galperin M.Y."/>
            <person name="Jogler C."/>
        </authorList>
    </citation>
    <scope>NUCLEOTIDE SEQUENCE [LARGE SCALE GENOMIC DNA]</scope>
    <source>
        <strain evidence="3 4">Pan181</strain>
    </source>
</reference>
<dbReference type="Pfam" id="PF00188">
    <property type="entry name" value="CAP"/>
    <property type="match status" value="1"/>
</dbReference>
<dbReference type="PANTHER" id="PTHR31157">
    <property type="entry name" value="SCP DOMAIN-CONTAINING PROTEIN"/>
    <property type="match status" value="1"/>
</dbReference>
<feature type="signal peptide" evidence="1">
    <location>
        <begin position="1"/>
        <end position="23"/>
    </location>
</feature>
<dbReference type="InterPro" id="IPR035940">
    <property type="entry name" value="CAP_sf"/>
</dbReference>
<feature type="domain" description="SCP" evidence="2">
    <location>
        <begin position="264"/>
        <end position="361"/>
    </location>
</feature>
<dbReference type="KEGG" id="amuc:Pan181_25110"/>
<evidence type="ECO:0000259" key="2">
    <source>
        <dbReference type="Pfam" id="PF00188"/>
    </source>
</evidence>
<name>A0A518ANJ9_9BACT</name>
<organism evidence="3 4">
    <name type="scientific">Aeoliella mucimassa</name>
    <dbReference type="NCBI Taxonomy" id="2527972"/>
    <lineage>
        <taxon>Bacteria</taxon>
        <taxon>Pseudomonadati</taxon>
        <taxon>Planctomycetota</taxon>
        <taxon>Planctomycetia</taxon>
        <taxon>Pirellulales</taxon>
        <taxon>Lacipirellulaceae</taxon>
        <taxon>Aeoliella</taxon>
    </lineage>
</organism>
<sequence length="373" mass="41184" precursor="true">MRTLLACLMAMACLMAPSACAYADNNDVAQEQQPAEQPTQQLTPSQKRAVRQLVVKFRRARRDQTAQAAVLAEAMQSSPQAVDDIRGMIEAQLTPAVSKYRQDFFKSASGTAAQKFAKADKAEIEKLQTQVNQLRLDPNLSKDQIKQLGDPAMERLAEIALVDRTEVLASNRRLVEERQRLLPAGKLWEVANGYLAKFTPKTGADDASEGDAGTTFDEYLIQEEEIAVRLALPMSDQTRAILKANETLARKLDPEESKCVLSLNLTRILLGLEPLLIDLQLTEAARDHSHDMREHNFFSHESPIPGKKSFTDRAARFGAKASGENIAAGYGTGPSVNLGWFHSPGHHKNMLSDHKTVGVGRDGKHWTQLFGRG</sequence>
<evidence type="ECO:0000313" key="4">
    <source>
        <dbReference type="Proteomes" id="UP000315750"/>
    </source>
</evidence>
<dbReference type="OrthoDB" id="9783944at2"/>
<protein>
    <submittedName>
        <fullName evidence="3">Cysteine-rich secretory protein family protein</fullName>
    </submittedName>
</protein>
<dbReference type="PANTHER" id="PTHR31157:SF1">
    <property type="entry name" value="SCP DOMAIN-CONTAINING PROTEIN"/>
    <property type="match status" value="1"/>
</dbReference>
<feature type="chain" id="PRO_5022026914" evidence="1">
    <location>
        <begin position="24"/>
        <end position="373"/>
    </location>
</feature>
<dbReference type="Proteomes" id="UP000315750">
    <property type="component" value="Chromosome"/>
</dbReference>
<dbReference type="EMBL" id="CP036278">
    <property type="protein sequence ID" value="QDU56302.1"/>
    <property type="molecule type" value="Genomic_DNA"/>
</dbReference>
<keyword evidence="4" id="KW-1185">Reference proteome</keyword>
<dbReference type="AlphaFoldDB" id="A0A518ANJ9"/>
<gene>
    <name evidence="3" type="ORF">Pan181_25110</name>
</gene>
<dbReference type="InterPro" id="IPR014044">
    <property type="entry name" value="CAP_dom"/>
</dbReference>
<evidence type="ECO:0000313" key="3">
    <source>
        <dbReference type="EMBL" id="QDU56302.1"/>
    </source>
</evidence>
<dbReference type="Gene3D" id="3.40.33.10">
    <property type="entry name" value="CAP"/>
    <property type="match status" value="1"/>
</dbReference>
<dbReference type="CDD" id="cd05379">
    <property type="entry name" value="CAP_bacterial"/>
    <property type="match status" value="1"/>
</dbReference>
<accession>A0A518ANJ9</accession>
<proteinExistence type="predicted"/>
<dbReference type="SUPFAM" id="SSF55797">
    <property type="entry name" value="PR-1-like"/>
    <property type="match status" value="1"/>
</dbReference>
<evidence type="ECO:0000256" key="1">
    <source>
        <dbReference type="SAM" id="SignalP"/>
    </source>
</evidence>
<keyword evidence="1" id="KW-0732">Signal</keyword>